<dbReference type="Proteomes" id="UP000018418">
    <property type="component" value="Unassembled WGS sequence"/>
</dbReference>
<dbReference type="HOGENOM" id="CLU_397748_0_0_6"/>
<evidence type="ECO:0000313" key="2">
    <source>
        <dbReference type="Proteomes" id="UP000018418"/>
    </source>
</evidence>
<proteinExistence type="predicted"/>
<dbReference type="AlphaFoldDB" id="V2UAL1"/>
<sequence length="674" mass="74390">MGVIPDDLDGLNITLEFEDEATESSDLEFNDGSGVVLDFEELATGSTDLEFIDNELIITTGTLDAYVDLGILSDIQALNVNTGQLEASVDLGIYADFTDGKTLVTGSLDAFVNLSCIADIQAHFDINFNLGLSLGFTAGYQSATAHIQALAIPWQKPIHKALLRAFSFARSLGIGNGVSIEYERTTTLSRTVKTTFEKAIGLQPSVFIAWQVDEAIRLKQALPWQAAKQTYQDTAVHWVELEHQRKAFTYSHEVAQVFEKHYSFEFDKGLELITSSSIDWEHGQAIYYRKHAVDPWPDPVTPEYEGTGDFDFQCLCIDVDADNIILDFGNDDCIPQIAPVQGWHIVNDVQITREDTGEIIHVLNGRVGSDRSKWCWDFSLTVPASQINKTRSTDGNPVVLIVSINGKNYRMLVEDRSQSIQFANNTYTVTGRSPTALLAGPASPTRTFAQENERTSVQLVQAELDRVNSTIALNWELIDALGWIVPAGSFSYSNLTPIAAIKLIAEAGGGFVYSEPDSNVLSIKSQYKKTYWDAIEMSEYDRIVPASIATNIGISDTDYPKYNAVWLTNDKTGDAYKIVKTGTDGATQYETQNNPLYTAASAYGNAGKAFLAKAGLVEVHTLQMPISQTVGHCELGEILAYDGEWWGIVDKVDISFTYDKVIQTVEVERVVTDE</sequence>
<protein>
    <submittedName>
        <fullName evidence="1">Uncharacterized protein</fullName>
    </submittedName>
</protein>
<accession>V2UAL1</accession>
<evidence type="ECO:0000313" key="1">
    <source>
        <dbReference type="EMBL" id="ESK47512.1"/>
    </source>
</evidence>
<dbReference type="OrthoDB" id="8609885at2"/>
<reference evidence="1 2" key="1">
    <citation type="submission" date="2013-10" db="EMBL/GenBank/DDBJ databases">
        <title>The Genome Sequence of Acinetobacter brisouii CIP 110357.</title>
        <authorList>
            <consortium name="The Broad Institute Genomics Platform"/>
            <consortium name="The Broad Institute Genome Sequencing Center for Infectious Disease"/>
            <person name="Cerqueira G."/>
            <person name="Feldgarden M."/>
            <person name="Courvalin P."/>
            <person name="Grillot-Courvalin C."/>
            <person name="Clermont D."/>
            <person name="Rocha E."/>
            <person name="Yoon E.-J."/>
            <person name="Nemec A."/>
            <person name="Young S.K."/>
            <person name="Zeng Q."/>
            <person name="Gargeya S."/>
            <person name="Fitzgerald M."/>
            <person name="Abouelleil A."/>
            <person name="Alvarado L."/>
            <person name="Berlin A.M."/>
            <person name="Chapman S.B."/>
            <person name="Gainer-Dewar J."/>
            <person name="Goldberg J."/>
            <person name="Gnerre S."/>
            <person name="Griggs A."/>
            <person name="Gujja S."/>
            <person name="Hansen M."/>
            <person name="Howarth C."/>
            <person name="Imamovic A."/>
            <person name="Ireland A."/>
            <person name="Larimer J."/>
            <person name="McCowan C."/>
            <person name="Murphy C."/>
            <person name="Pearson M."/>
            <person name="Poon T.W."/>
            <person name="Priest M."/>
            <person name="Roberts A."/>
            <person name="Saif S."/>
            <person name="Shea T."/>
            <person name="Sykes S."/>
            <person name="Wortman J."/>
            <person name="Nusbaum C."/>
            <person name="Birren B."/>
        </authorList>
    </citation>
    <scope>NUCLEOTIDE SEQUENCE [LARGE SCALE GENOMIC DNA]</scope>
    <source>
        <strain evidence="1 2">CIP 110357</strain>
    </source>
</reference>
<dbReference type="RefSeq" id="WP_004904449.1">
    <property type="nucleotide sequence ID" value="NZ_BBTI01000016.1"/>
</dbReference>
<dbReference type="EMBL" id="AYEU01000015">
    <property type="protein sequence ID" value="ESK47512.1"/>
    <property type="molecule type" value="Genomic_DNA"/>
</dbReference>
<gene>
    <name evidence="1" type="ORF">P255_02994</name>
</gene>
<dbReference type="PATRIC" id="fig|1341683.3.peg.2954"/>
<keyword evidence="2" id="KW-1185">Reference proteome</keyword>
<name>V2UAL1_9GAMM</name>
<comment type="caution">
    <text evidence="1">The sequence shown here is derived from an EMBL/GenBank/DDBJ whole genome shotgun (WGS) entry which is preliminary data.</text>
</comment>
<organism evidence="1 2">
    <name type="scientific">Acinetobacter brisouii CIP 110357</name>
    <dbReference type="NCBI Taxonomy" id="1341683"/>
    <lineage>
        <taxon>Bacteria</taxon>
        <taxon>Pseudomonadati</taxon>
        <taxon>Pseudomonadota</taxon>
        <taxon>Gammaproteobacteria</taxon>
        <taxon>Moraxellales</taxon>
        <taxon>Moraxellaceae</taxon>
        <taxon>Acinetobacter</taxon>
    </lineage>
</organism>